<organism evidence="10 11">
    <name type="scientific">Sulfurovum indicum</name>
    <dbReference type="NCBI Taxonomy" id="2779528"/>
    <lineage>
        <taxon>Bacteria</taxon>
        <taxon>Pseudomonadati</taxon>
        <taxon>Campylobacterota</taxon>
        <taxon>Epsilonproteobacteria</taxon>
        <taxon>Campylobacterales</taxon>
        <taxon>Sulfurovaceae</taxon>
        <taxon>Sulfurovum</taxon>
    </lineage>
</organism>
<dbReference type="AlphaFoldDB" id="A0A7M1S1E0"/>
<dbReference type="GO" id="GO:0000156">
    <property type="term" value="F:phosphorelay response regulator activity"/>
    <property type="evidence" value="ECO:0007669"/>
    <property type="project" value="TreeGrafter"/>
</dbReference>
<dbReference type="SMART" id="SM00448">
    <property type="entry name" value="REC"/>
    <property type="match status" value="1"/>
</dbReference>
<feature type="domain" description="Response regulatory" evidence="8">
    <location>
        <begin position="2"/>
        <end position="116"/>
    </location>
</feature>
<keyword evidence="4 7" id="KW-0238">DNA-binding</keyword>
<keyword evidence="11" id="KW-1185">Reference proteome</keyword>
<evidence type="ECO:0000313" key="10">
    <source>
        <dbReference type="EMBL" id="QOR61285.1"/>
    </source>
</evidence>
<evidence type="ECO:0000259" key="8">
    <source>
        <dbReference type="PROSITE" id="PS50110"/>
    </source>
</evidence>
<feature type="domain" description="OmpR/PhoB-type" evidence="9">
    <location>
        <begin position="124"/>
        <end position="217"/>
    </location>
</feature>
<dbReference type="KEGG" id="sinu:IMZ28_07455"/>
<evidence type="ECO:0000256" key="4">
    <source>
        <dbReference type="ARBA" id="ARBA00023125"/>
    </source>
</evidence>
<evidence type="ECO:0000259" key="9">
    <source>
        <dbReference type="PROSITE" id="PS51755"/>
    </source>
</evidence>
<feature type="modified residue" description="4-aspartylphosphate" evidence="6">
    <location>
        <position position="51"/>
    </location>
</feature>
<dbReference type="Pfam" id="PF00072">
    <property type="entry name" value="Response_reg"/>
    <property type="match status" value="1"/>
</dbReference>
<dbReference type="Gene3D" id="1.10.10.10">
    <property type="entry name" value="Winged helix-like DNA-binding domain superfamily/Winged helix DNA-binding domain"/>
    <property type="match status" value="1"/>
</dbReference>
<dbReference type="SMART" id="SM00862">
    <property type="entry name" value="Trans_reg_C"/>
    <property type="match status" value="1"/>
</dbReference>
<keyword evidence="3" id="KW-0805">Transcription regulation</keyword>
<dbReference type="Pfam" id="PF00486">
    <property type="entry name" value="Trans_reg_C"/>
    <property type="match status" value="1"/>
</dbReference>
<evidence type="ECO:0000313" key="11">
    <source>
        <dbReference type="Proteomes" id="UP000595074"/>
    </source>
</evidence>
<protein>
    <submittedName>
        <fullName evidence="10">Response regulator transcription factor</fullName>
    </submittedName>
</protein>
<dbReference type="InterPro" id="IPR036388">
    <property type="entry name" value="WH-like_DNA-bd_sf"/>
</dbReference>
<dbReference type="GO" id="GO:0032993">
    <property type="term" value="C:protein-DNA complex"/>
    <property type="evidence" value="ECO:0007669"/>
    <property type="project" value="TreeGrafter"/>
</dbReference>
<dbReference type="CDD" id="cd00383">
    <property type="entry name" value="trans_reg_C"/>
    <property type="match status" value="1"/>
</dbReference>
<dbReference type="InterPro" id="IPR039420">
    <property type="entry name" value="WalR-like"/>
</dbReference>
<dbReference type="RefSeq" id="WP_197547958.1">
    <property type="nucleotide sequence ID" value="NZ_CP063164.1"/>
</dbReference>
<keyword evidence="2" id="KW-0902">Two-component regulatory system</keyword>
<dbReference type="InterPro" id="IPR001867">
    <property type="entry name" value="OmpR/PhoB-type_DNA-bd"/>
</dbReference>
<evidence type="ECO:0000256" key="5">
    <source>
        <dbReference type="ARBA" id="ARBA00023163"/>
    </source>
</evidence>
<dbReference type="InterPro" id="IPR011006">
    <property type="entry name" value="CheY-like_superfamily"/>
</dbReference>
<evidence type="ECO:0000256" key="1">
    <source>
        <dbReference type="ARBA" id="ARBA00022553"/>
    </source>
</evidence>
<dbReference type="Proteomes" id="UP000595074">
    <property type="component" value="Chromosome"/>
</dbReference>
<keyword evidence="1 6" id="KW-0597">Phosphoprotein</keyword>
<evidence type="ECO:0000256" key="3">
    <source>
        <dbReference type="ARBA" id="ARBA00023015"/>
    </source>
</evidence>
<dbReference type="SUPFAM" id="SSF52172">
    <property type="entry name" value="CheY-like"/>
    <property type="match status" value="1"/>
</dbReference>
<keyword evidence="5" id="KW-0804">Transcription</keyword>
<dbReference type="PROSITE" id="PS51755">
    <property type="entry name" value="OMPR_PHOB"/>
    <property type="match status" value="1"/>
</dbReference>
<feature type="DNA-binding region" description="OmpR/PhoB-type" evidence="7">
    <location>
        <begin position="124"/>
        <end position="217"/>
    </location>
</feature>
<gene>
    <name evidence="10" type="ORF">IMZ28_07455</name>
</gene>
<evidence type="ECO:0000256" key="7">
    <source>
        <dbReference type="PROSITE-ProRule" id="PRU01091"/>
    </source>
</evidence>
<reference evidence="10 11" key="1">
    <citation type="submission" date="2020-10" db="EMBL/GenBank/DDBJ databases">
        <title>The genome of sulfurovum sp.</title>
        <authorList>
            <person name="Xie S."/>
            <person name="Shao Z."/>
            <person name="Jiang L."/>
        </authorList>
    </citation>
    <scope>NUCLEOTIDE SEQUENCE [LARGE SCALE GENOMIC DNA]</scope>
    <source>
        <strain evidence="10 11">ST-419</strain>
    </source>
</reference>
<dbReference type="Gene3D" id="3.40.50.2300">
    <property type="match status" value="1"/>
</dbReference>
<proteinExistence type="predicted"/>
<dbReference type="GO" id="GO:0000976">
    <property type="term" value="F:transcription cis-regulatory region binding"/>
    <property type="evidence" value="ECO:0007669"/>
    <property type="project" value="TreeGrafter"/>
</dbReference>
<accession>A0A7M1S1E0</accession>
<evidence type="ECO:0000256" key="6">
    <source>
        <dbReference type="PROSITE-ProRule" id="PRU00169"/>
    </source>
</evidence>
<dbReference type="CDD" id="cd00156">
    <property type="entry name" value="REC"/>
    <property type="match status" value="1"/>
</dbReference>
<dbReference type="GO" id="GO:0006355">
    <property type="term" value="P:regulation of DNA-templated transcription"/>
    <property type="evidence" value="ECO:0007669"/>
    <property type="project" value="InterPro"/>
</dbReference>
<dbReference type="PANTHER" id="PTHR48111">
    <property type="entry name" value="REGULATOR OF RPOS"/>
    <property type="match status" value="1"/>
</dbReference>
<name>A0A7M1S1E0_9BACT</name>
<dbReference type="EMBL" id="CP063164">
    <property type="protein sequence ID" value="QOR61285.1"/>
    <property type="molecule type" value="Genomic_DNA"/>
</dbReference>
<dbReference type="GO" id="GO:0005829">
    <property type="term" value="C:cytosol"/>
    <property type="evidence" value="ECO:0007669"/>
    <property type="project" value="TreeGrafter"/>
</dbReference>
<dbReference type="InterPro" id="IPR001789">
    <property type="entry name" value="Sig_transdc_resp-reg_receiver"/>
</dbReference>
<dbReference type="PANTHER" id="PTHR48111:SF1">
    <property type="entry name" value="TWO-COMPONENT RESPONSE REGULATOR ORR33"/>
    <property type="match status" value="1"/>
</dbReference>
<sequence length="241" mass="28553">MKILIINHEYQSNTEIEKELKHRSFSTNYQIFATFNKNKTDMSSYDLVLLDVPLMSDESYMIIKKIRASDKHIPIIVLSPFYQIRNIEKCFIFGCNDYLKKPVVIDELIFKLNFWLNFKTYQNTQTIRLKNGFSYDPGHHELLKDKIPISLTAKEKLFIEILVKNRGWFVPTPTIIRYLWDNYAAPNQLRVLVYKLRQKAGKELITSMKGIGYKIDPESVKKTIWRAERRKRSAAVFPHKR</sequence>
<dbReference type="PROSITE" id="PS50110">
    <property type="entry name" value="RESPONSE_REGULATORY"/>
    <property type="match status" value="1"/>
</dbReference>
<evidence type="ECO:0000256" key="2">
    <source>
        <dbReference type="ARBA" id="ARBA00023012"/>
    </source>
</evidence>